<dbReference type="RefSeq" id="WP_071136260.1">
    <property type="nucleotide sequence ID" value="NZ_LT608328.1"/>
</dbReference>
<organism evidence="4 5">
    <name type="scientific">Petrimonas mucosa</name>
    <dbReference type="NCBI Taxonomy" id="1642646"/>
    <lineage>
        <taxon>Bacteria</taxon>
        <taxon>Pseudomonadati</taxon>
        <taxon>Bacteroidota</taxon>
        <taxon>Bacteroidia</taxon>
        <taxon>Bacteroidales</taxon>
        <taxon>Dysgonomonadaceae</taxon>
        <taxon>Petrimonas</taxon>
    </lineage>
</organism>
<dbReference type="Gene3D" id="2.60.120.260">
    <property type="entry name" value="Galactose-binding domain-like"/>
    <property type="match status" value="1"/>
</dbReference>
<accession>A0A1G4G503</accession>
<dbReference type="KEGG" id="pmuc:ING2E5A_0788"/>
<feature type="domain" description="DUF5000" evidence="2">
    <location>
        <begin position="296"/>
        <end position="448"/>
    </location>
</feature>
<evidence type="ECO:0000259" key="3">
    <source>
        <dbReference type="Pfam" id="PF17166"/>
    </source>
</evidence>
<dbReference type="Pfam" id="PF16391">
    <property type="entry name" value="DUF5000"/>
    <property type="match status" value="1"/>
</dbReference>
<evidence type="ECO:0000313" key="4">
    <source>
        <dbReference type="EMBL" id="SCM56247.1"/>
    </source>
</evidence>
<proteinExistence type="predicted"/>
<feature type="domain" description="DUF5126" evidence="3">
    <location>
        <begin position="125"/>
        <end position="224"/>
    </location>
</feature>
<gene>
    <name evidence="4" type="ORF">ING2E5A_0788</name>
</gene>
<evidence type="ECO:0000259" key="2">
    <source>
        <dbReference type="Pfam" id="PF16391"/>
    </source>
</evidence>
<keyword evidence="5" id="KW-1185">Reference proteome</keyword>
<sequence length="452" mass="51580">MKSKLLYTVLTAALFLLYQCEEVKDWHDPTDNIPPGIVTNVKVENTYGGAKITYTLPSDNDLLGVKAVYALDEKGLELREAFSSAFRDTIVLEGYADTREYPVTLYTIDKSRNESAPVQVTIKPLTAPVNLIMESLKVNSTFGGIYMTWENPMRQAIAISIYRKNAEGEMALYDTYYSDAPSGRASFRGFEAVSQNFRFEMRDRWNNYAAPLDTLLTPLFETEIVGKDERGVMIWKQWGWNGNVADGSHLYRGDMNRLISGRTIDRAVDGVEMSGSAYWHCSNNVLGDFVPGESESNLFPYYFTIDMGRKASYSRFRWWMRDRSPLYSAELPLEFEVWGTNNPKALSEIGNGSKEDNLKYWTGWPQVGGTDEWKNDWVKLADCYMKLPSGATSPNDLSNEDREFIRAGIEYEIDPDKTDQSFQYIRFCVYSTNTGVPQFMISELKFWGSYAD</sequence>
<dbReference type="STRING" id="1642646.ING2E5A_0788"/>
<dbReference type="Pfam" id="PF16323">
    <property type="entry name" value="DUF4959"/>
    <property type="match status" value="1"/>
</dbReference>
<evidence type="ECO:0008006" key="6">
    <source>
        <dbReference type="Google" id="ProtNLM"/>
    </source>
</evidence>
<dbReference type="EMBL" id="LT608328">
    <property type="protein sequence ID" value="SCM56247.1"/>
    <property type="molecule type" value="Genomic_DNA"/>
</dbReference>
<dbReference type="AlphaFoldDB" id="A0A1G4G503"/>
<protein>
    <recommendedName>
        <fullName evidence="6">DUF4959 domain-containing protein</fullName>
    </recommendedName>
</protein>
<name>A0A1G4G503_9BACT</name>
<dbReference type="InterPro" id="IPR033431">
    <property type="entry name" value="DUF5126"/>
</dbReference>
<reference evidence="4 5" key="1">
    <citation type="submission" date="2016-08" db="EMBL/GenBank/DDBJ databases">
        <authorList>
            <person name="Seilhamer J.J."/>
        </authorList>
    </citation>
    <scope>NUCLEOTIDE SEQUENCE [LARGE SCALE GENOMIC DNA]</scope>
    <source>
        <strain evidence="4">ING2-E5A</strain>
    </source>
</reference>
<dbReference type="Proteomes" id="UP000178485">
    <property type="component" value="Chromosome i"/>
</dbReference>
<dbReference type="InterPro" id="IPR032527">
    <property type="entry name" value="DUF4959"/>
</dbReference>
<dbReference type="InterPro" id="IPR032164">
    <property type="entry name" value="DUF5000"/>
</dbReference>
<dbReference type="Pfam" id="PF17166">
    <property type="entry name" value="DUF5126"/>
    <property type="match status" value="1"/>
</dbReference>
<evidence type="ECO:0000313" key="5">
    <source>
        <dbReference type="Proteomes" id="UP000178485"/>
    </source>
</evidence>
<evidence type="ECO:0000259" key="1">
    <source>
        <dbReference type="Pfam" id="PF16323"/>
    </source>
</evidence>
<feature type="domain" description="DUF4959" evidence="1">
    <location>
        <begin position="20"/>
        <end position="124"/>
    </location>
</feature>